<evidence type="ECO:0000313" key="3">
    <source>
        <dbReference type="Proteomes" id="UP001058860"/>
    </source>
</evidence>
<accession>A0ABY5PBV8</accession>
<keyword evidence="3" id="KW-1185">Reference proteome</keyword>
<sequence length="500" mass="54798">MAPRVPFAARLSLTTALLALLALALACAVTVSPADAATKKKATPVFPSISKVTPDRARVGETLTIRGKNYLVGKGRTTVVFKRDGKKPIFVKATISTKTMLKVVVPKSLATQLATLDGYPLFTKFRLRIGAKRFGKKYTANKLSVGPETQADVDVDACAKVRTGTDPDGDLDGDFLTNVEELKLPNPLNPCTADTDGDTMGDGWEYFSAKDLNQRAVPYPGKRPFPNGLQVDNGLDFDGDGLRAEQEYKLWNSFGRPFQTMADRDQLLYSDGTQASSGPGPNQLADLPTLQANAAACGYTIVPPNFGYLGLGYVDTTRPVEDDEKDADHDGLNNWAESNGWMQTAWWVKIFPNEPQYPLRNFADLDPVDSDVDGDGCLDGLDDQDADDFPNWTEHGEHYSTWRDNSTQWTGFVLAGFPSWYGWADAGNDGTVPYAVNPFNPCLPDSDSRTCSKYVANWAPFTDPYKIAGCQISITYRGKATGVWVWNREDRIPWDGACPP</sequence>
<proteinExistence type="predicted"/>
<keyword evidence="1" id="KW-0732">Signal</keyword>
<reference evidence="3" key="1">
    <citation type="submission" date="2021-11" db="EMBL/GenBank/DDBJ databases">
        <title>Cultivation dependent microbiological survey of springs from the worlds oldest radium mine currently devoted to the extraction of radon-saturated water.</title>
        <authorList>
            <person name="Kapinusova G."/>
            <person name="Smrhova T."/>
            <person name="Strejcek M."/>
            <person name="Suman J."/>
            <person name="Jani K."/>
            <person name="Pajer P."/>
            <person name="Uhlik O."/>
        </authorList>
    </citation>
    <scope>NUCLEOTIDE SEQUENCE [LARGE SCALE GENOMIC DNA]</scope>
    <source>
        <strain evidence="3">J379</strain>
    </source>
</reference>
<feature type="chain" id="PRO_5045346659" description="IPT/TIG domain-containing protein" evidence="1">
    <location>
        <begin position="37"/>
        <end position="500"/>
    </location>
</feature>
<dbReference type="Proteomes" id="UP001058860">
    <property type="component" value="Chromosome"/>
</dbReference>
<evidence type="ECO:0000313" key="2">
    <source>
        <dbReference type="EMBL" id="UUY02022.1"/>
    </source>
</evidence>
<dbReference type="InterPro" id="IPR013783">
    <property type="entry name" value="Ig-like_fold"/>
</dbReference>
<dbReference type="RefSeq" id="WP_353862561.1">
    <property type="nucleotide sequence ID" value="NZ_CP088295.1"/>
</dbReference>
<name>A0ABY5PBV8_9ACTN</name>
<dbReference type="PROSITE" id="PS51257">
    <property type="entry name" value="PROKAR_LIPOPROTEIN"/>
    <property type="match status" value="1"/>
</dbReference>
<organism evidence="2 3">
    <name type="scientific">Svornostia abyssi</name>
    <dbReference type="NCBI Taxonomy" id="2898438"/>
    <lineage>
        <taxon>Bacteria</taxon>
        <taxon>Bacillati</taxon>
        <taxon>Actinomycetota</taxon>
        <taxon>Thermoleophilia</taxon>
        <taxon>Solirubrobacterales</taxon>
        <taxon>Baekduiaceae</taxon>
        <taxon>Svornostia</taxon>
    </lineage>
</organism>
<feature type="signal peptide" evidence="1">
    <location>
        <begin position="1"/>
        <end position="36"/>
    </location>
</feature>
<dbReference type="Gene3D" id="2.60.40.10">
    <property type="entry name" value="Immunoglobulins"/>
    <property type="match status" value="1"/>
</dbReference>
<gene>
    <name evidence="2" type="ORF">LRS13_15005</name>
</gene>
<dbReference type="EMBL" id="CP088295">
    <property type="protein sequence ID" value="UUY02022.1"/>
    <property type="molecule type" value="Genomic_DNA"/>
</dbReference>
<evidence type="ECO:0008006" key="4">
    <source>
        <dbReference type="Google" id="ProtNLM"/>
    </source>
</evidence>
<evidence type="ECO:0000256" key="1">
    <source>
        <dbReference type="SAM" id="SignalP"/>
    </source>
</evidence>
<protein>
    <recommendedName>
        <fullName evidence="4">IPT/TIG domain-containing protein</fullName>
    </recommendedName>
</protein>